<reference evidence="12" key="1">
    <citation type="submission" date="2022-11" db="EMBL/GenBank/DDBJ databases">
        <title>Chromosomal genome sequence assembly and mating type (MAT) locus characterization of the leprose asexual lichenized fungus Lepraria neglecta (Nyl.) Erichsen.</title>
        <authorList>
            <person name="Allen J.L."/>
            <person name="Pfeffer B."/>
        </authorList>
    </citation>
    <scope>NUCLEOTIDE SEQUENCE</scope>
    <source>
        <strain evidence="12">Allen 5258</strain>
    </source>
</reference>
<keyword evidence="13" id="KW-1185">Reference proteome</keyword>
<comment type="similarity">
    <text evidence="3 9">Belongs to the COA3 family.</text>
</comment>
<feature type="transmembrane region" description="Helical" evidence="9">
    <location>
        <begin position="28"/>
        <end position="48"/>
    </location>
</feature>
<gene>
    <name evidence="12" type="ORF">OEA41_010217</name>
</gene>
<feature type="domain" description="Cytochrome c oxidase assembly factor 3 mitochondrial coiled-coil" evidence="11">
    <location>
        <begin position="20"/>
        <end position="62"/>
    </location>
</feature>
<dbReference type="Proteomes" id="UP001276659">
    <property type="component" value="Unassembled WGS sequence"/>
</dbReference>
<evidence type="ECO:0000256" key="8">
    <source>
        <dbReference type="ARBA" id="ARBA00023136"/>
    </source>
</evidence>
<evidence type="ECO:0000256" key="1">
    <source>
        <dbReference type="ARBA" id="ARBA00003064"/>
    </source>
</evidence>
<accession>A0AAD9YZE0</accession>
<protein>
    <recommendedName>
        <fullName evidence="9">Cytochrome c oxidase assembly factor 3</fullName>
    </recommendedName>
</protein>
<evidence type="ECO:0000256" key="4">
    <source>
        <dbReference type="ARBA" id="ARBA00011351"/>
    </source>
</evidence>
<evidence type="ECO:0000313" key="12">
    <source>
        <dbReference type="EMBL" id="KAK3167092.1"/>
    </source>
</evidence>
<evidence type="ECO:0000256" key="2">
    <source>
        <dbReference type="ARBA" id="ARBA00004304"/>
    </source>
</evidence>
<dbReference type="InterPro" id="IPR041752">
    <property type="entry name" value="Coa3"/>
</dbReference>
<dbReference type="Pfam" id="PF09813">
    <property type="entry name" value="Coa3_cc"/>
    <property type="match status" value="1"/>
</dbReference>
<comment type="function">
    <text evidence="1 9">Required for assembly of cytochrome c oxidase (complex IV).</text>
</comment>
<feature type="region of interest" description="Disordered" evidence="10">
    <location>
        <begin position="61"/>
        <end position="97"/>
    </location>
</feature>
<dbReference type="PANTHER" id="PTHR15642:SF3">
    <property type="entry name" value="CYTOCHROME C OXIDASE ASSEMBLY FACTOR 3 HOMOLOG, MITOCHONDRIAL"/>
    <property type="match status" value="1"/>
</dbReference>
<dbReference type="AlphaFoldDB" id="A0AAD9YZE0"/>
<comment type="caution">
    <text evidence="12">The sequence shown here is derived from an EMBL/GenBank/DDBJ whole genome shotgun (WGS) entry which is preliminary data.</text>
</comment>
<comment type="subcellular location">
    <subcellularLocation>
        <location evidence="2">Mitochondrion membrane</location>
        <topology evidence="2">Single-pass membrane protein</topology>
    </subcellularLocation>
</comment>
<keyword evidence="8 9" id="KW-0472">Membrane</keyword>
<keyword evidence="9" id="KW-0999">Mitochondrion inner membrane</keyword>
<evidence type="ECO:0000313" key="13">
    <source>
        <dbReference type="Proteomes" id="UP001276659"/>
    </source>
</evidence>
<sequence>MAIIPRSTYYDKHYRQTAALIRARQPYLVRNIFTGLGLCGFVIGVYSWTINAVAQDDFSDVPIPDAPAQAPHTPHTGVEKAGSEAELNQRRDETLKR</sequence>
<evidence type="ECO:0000256" key="7">
    <source>
        <dbReference type="ARBA" id="ARBA00023128"/>
    </source>
</evidence>
<comment type="subunit">
    <text evidence="4 9">Component of 250-400 kDa complexes called cytochrome oxidase assembly intermediates or COA complexes.</text>
</comment>
<dbReference type="GO" id="GO:0005743">
    <property type="term" value="C:mitochondrial inner membrane"/>
    <property type="evidence" value="ECO:0007669"/>
    <property type="project" value="UniProtKB-UniRule"/>
</dbReference>
<dbReference type="GO" id="GO:0033617">
    <property type="term" value="P:mitochondrial respiratory chain complex IV assembly"/>
    <property type="evidence" value="ECO:0007669"/>
    <property type="project" value="UniProtKB-UniRule"/>
</dbReference>
<evidence type="ECO:0000256" key="5">
    <source>
        <dbReference type="ARBA" id="ARBA00022692"/>
    </source>
</evidence>
<evidence type="ECO:0000256" key="3">
    <source>
        <dbReference type="ARBA" id="ARBA00007035"/>
    </source>
</evidence>
<evidence type="ECO:0000256" key="10">
    <source>
        <dbReference type="SAM" id="MobiDB-lite"/>
    </source>
</evidence>
<name>A0AAD9YZE0_9LECA</name>
<evidence type="ECO:0000256" key="6">
    <source>
        <dbReference type="ARBA" id="ARBA00022989"/>
    </source>
</evidence>
<evidence type="ECO:0000256" key="9">
    <source>
        <dbReference type="RuleBase" id="RU367056"/>
    </source>
</evidence>
<organism evidence="12 13">
    <name type="scientific">Lepraria neglecta</name>
    <dbReference type="NCBI Taxonomy" id="209136"/>
    <lineage>
        <taxon>Eukaryota</taxon>
        <taxon>Fungi</taxon>
        <taxon>Dikarya</taxon>
        <taxon>Ascomycota</taxon>
        <taxon>Pezizomycotina</taxon>
        <taxon>Lecanoromycetes</taxon>
        <taxon>OSLEUM clade</taxon>
        <taxon>Lecanoromycetidae</taxon>
        <taxon>Lecanorales</taxon>
        <taxon>Lecanorineae</taxon>
        <taxon>Stereocaulaceae</taxon>
        <taxon>Lepraria</taxon>
    </lineage>
</organism>
<dbReference type="PANTHER" id="PTHR15642">
    <property type="entry name" value="CYTOCHROME C OXIDASE ASSEMBLY FACTOR 3, MITOCHONDRIAL"/>
    <property type="match status" value="1"/>
</dbReference>
<evidence type="ECO:0000259" key="11">
    <source>
        <dbReference type="Pfam" id="PF09813"/>
    </source>
</evidence>
<dbReference type="EMBL" id="JASNWA010000011">
    <property type="protein sequence ID" value="KAK3167092.1"/>
    <property type="molecule type" value="Genomic_DNA"/>
</dbReference>
<dbReference type="InterPro" id="IPR018628">
    <property type="entry name" value="Coa3_CC"/>
</dbReference>
<feature type="compositionally biased region" description="Basic and acidic residues" evidence="10">
    <location>
        <begin position="77"/>
        <end position="97"/>
    </location>
</feature>
<proteinExistence type="inferred from homology"/>
<keyword evidence="5 9" id="KW-0812">Transmembrane</keyword>
<keyword evidence="6 9" id="KW-1133">Transmembrane helix</keyword>
<keyword evidence="7 9" id="KW-0496">Mitochondrion</keyword>